<name>A0ABX1S8K7_9PSEU</name>
<sequence length="346" mass="35666">MSSRWLRATLSALSLPVAAVVLLLGVPVVTGVGWTAIGERLATLPVPAVLGLSALWLVGLWAYTFVLTASLPGLTHTQAFTLNAVGSAVSNLLPFGGAAGVATTFVMAGRWGLRPAAVAVSALVTGIWNTLGRLALPALGLVMLVLSGHIAEPRLTLAVIAVSGLLLAGLLAVLAALCREAAGLRLGAAADLLARMLPRAWRPAPGRVGRHLVGLRLASIDLVRREWGRLSLGVAAYLGLQALLFAACLHITGADVTLVEMFAGFALGRVLTLIVATPGGSGISETGTTALLVALGAAPAATAAGVLLFAVFTFVLEIPLGGAVWAVWRVSSCRRWRSSRRRRSVP</sequence>
<dbReference type="PANTHER" id="PTHR39087:SF2">
    <property type="entry name" value="UPF0104 MEMBRANE PROTEIN MJ1595"/>
    <property type="match status" value="1"/>
</dbReference>
<keyword evidence="4 6" id="KW-1133">Transmembrane helix</keyword>
<evidence type="ECO:0000256" key="5">
    <source>
        <dbReference type="ARBA" id="ARBA00023136"/>
    </source>
</evidence>
<feature type="transmembrane region" description="Helical" evidence="6">
    <location>
        <begin position="12"/>
        <end position="37"/>
    </location>
</feature>
<protein>
    <submittedName>
        <fullName evidence="7">UPF0104 family protein</fullName>
    </submittedName>
</protein>
<reference evidence="7 8" key="1">
    <citation type="submission" date="2020-04" db="EMBL/GenBank/DDBJ databases">
        <authorList>
            <person name="Klaysubun C."/>
            <person name="Duangmal K."/>
            <person name="Lipun K."/>
        </authorList>
    </citation>
    <scope>NUCLEOTIDE SEQUENCE [LARGE SCALE GENOMIC DNA]</scope>
    <source>
        <strain evidence="7 8">K10HN5</strain>
    </source>
</reference>
<feature type="transmembrane region" description="Helical" evidence="6">
    <location>
        <begin position="49"/>
        <end position="72"/>
    </location>
</feature>
<feature type="transmembrane region" description="Helical" evidence="6">
    <location>
        <begin position="92"/>
        <end position="113"/>
    </location>
</feature>
<keyword evidence="3 6" id="KW-0812">Transmembrane</keyword>
<evidence type="ECO:0000256" key="6">
    <source>
        <dbReference type="SAM" id="Phobius"/>
    </source>
</evidence>
<keyword evidence="5 6" id="KW-0472">Membrane</keyword>
<evidence type="ECO:0000313" key="7">
    <source>
        <dbReference type="EMBL" id="NMH97885.1"/>
    </source>
</evidence>
<evidence type="ECO:0000313" key="8">
    <source>
        <dbReference type="Proteomes" id="UP000820669"/>
    </source>
</evidence>
<feature type="transmembrane region" description="Helical" evidence="6">
    <location>
        <begin position="157"/>
        <end position="177"/>
    </location>
</feature>
<evidence type="ECO:0000256" key="2">
    <source>
        <dbReference type="ARBA" id="ARBA00022475"/>
    </source>
</evidence>
<gene>
    <name evidence="7" type="ORF">HF526_11260</name>
</gene>
<organism evidence="7 8">
    <name type="scientific">Pseudonocardia acidicola</name>
    <dbReference type="NCBI Taxonomy" id="2724939"/>
    <lineage>
        <taxon>Bacteria</taxon>
        <taxon>Bacillati</taxon>
        <taxon>Actinomycetota</taxon>
        <taxon>Actinomycetes</taxon>
        <taxon>Pseudonocardiales</taxon>
        <taxon>Pseudonocardiaceae</taxon>
        <taxon>Pseudonocardia</taxon>
    </lineage>
</organism>
<keyword evidence="8" id="KW-1185">Reference proteome</keyword>
<keyword evidence="2" id="KW-1003">Cell membrane</keyword>
<dbReference type="EMBL" id="JAAXLA010000016">
    <property type="protein sequence ID" value="NMH97885.1"/>
    <property type="molecule type" value="Genomic_DNA"/>
</dbReference>
<accession>A0ABX1S8K7</accession>
<feature type="transmembrane region" description="Helical" evidence="6">
    <location>
        <begin position="230"/>
        <end position="252"/>
    </location>
</feature>
<dbReference type="RefSeq" id="WP_169381329.1">
    <property type="nucleotide sequence ID" value="NZ_JAAXLA010000016.1"/>
</dbReference>
<comment type="caution">
    <text evidence="7">The sequence shown here is derived from an EMBL/GenBank/DDBJ whole genome shotgun (WGS) entry which is preliminary data.</text>
</comment>
<evidence type="ECO:0000256" key="3">
    <source>
        <dbReference type="ARBA" id="ARBA00022692"/>
    </source>
</evidence>
<evidence type="ECO:0000256" key="1">
    <source>
        <dbReference type="ARBA" id="ARBA00004651"/>
    </source>
</evidence>
<dbReference type="PANTHER" id="PTHR39087">
    <property type="entry name" value="UPF0104 MEMBRANE PROTEIN MJ1595"/>
    <property type="match status" value="1"/>
</dbReference>
<comment type="subcellular location">
    <subcellularLocation>
        <location evidence="1">Cell membrane</location>
        <topology evidence="1">Multi-pass membrane protein</topology>
    </subcellularLocation>
</comment>
<dbReference type="Pfam" id="PF03706">
    <property type="entry name" value="LPG_synthase_TM"/>
    <property type="match status" value="1"/>
</dbReference>
<dbReference type="Proteomes" id="UP000820669">
    <property type="component" value="Unassembled WGS sequence"/>
</dbReference>
<dbReference type="InterPro" id="IPR022791">
    <property type="entry name" value="L-PG_synthase/AglD"/>
</dbReference>
<proteinExistence type="predicted"/>
<evidence type="ECO:0000256" key="4">
    <source>
        <dbReference type="ARBA" id="ARBA00022989"/>
    </source>
</evidence>